<protein>
    <recommendedName>
        <fullName evidence="6">RING-type domain-containing protein</fullName>
    </recommendedName>
</protein>
<accession>K0RCN1</accession>
<organism evidence="7 8">
    <name type="scientific">Thalassiosira oceanica</name>
    <name type="common">Marine diatom</name>
    <dbReference type="NCBI Taxonomy" id="159749"/>
    <lineage>
        <taxon>Eukaryota</taxon>
        <taxon>Sar</taxon>
        <taxon>Stramenopiles</taxon>
        <taxon>Ochrophyta</taxon>
        <taxon>Bacillariophyta</taxon>
        <taxon>Coscinodiscophyceae</taxon>
        <taxon>Thalassiosirophycidae</taxon>
        <taxon>Thalassiosirales</taxon>
        <taxon>Thalassiosiraceae</taxon>
        <taxon>Thalassiosira</taxon>
    </lineage>
</organism>
<dbReference type="PROSITE" id="PS00518">
    <property type="entry name" value="ZF_RING_1"/>
    <property type="match status" value="1"/>
</dbReference>
<evidence type="ECO:0000313" key="7">
    <source>
        <dbReference type="EMBL" id="EJK46831.1"/>
    </source>
</evidence>
<feature type="repeat" description="ANK" evidence="4">
    <location>
        <begin position="331"/>
        <end position="363"/>
    </location>
</feature>
<dbReference type="InterPro" id="IPR017907">
    <property type="entry name" value="Znf_RING_CS"/>
</dbReference>
<feature type="domain" description="RING-type" evidence="6">
    <location>
        <begin position="181"/>
        <end position="226"/>
    </location>
</feature>
<keyword evidence="4" id="KW-0040">ANK repeat</keyword>
<dbReference type="Gene3D" id="1.25.40.20">
    <property type="entry name" value="Ankyrin repeat-containing domain"/>
    <property type="match status" value="1"/>
</dbReference>
<dbReference type="OrthoDB" id="29886at2759"/>
<dbReference type="SMART" id="SM00184">
    <property type="entry name" value="RING"/>
    <property type="match status" value="1"/>
</dbReference>
<gene>
    <name evidence="7" type="ORF">THAOC_34484</name>
</gene>
<comment type="caution">
    <text evidence="7">The sequence shown here is derived from an EMBL/GenBank/DDBJ whole genome shotgun (WGS) entry which is preliminary data.</text>
</comment>
<dbReference type="Proteomes" id="UP000266841">
    <property type="component" value="Unassembled WGS sequence"/>
</dbReference>
<dbReference type="InterPro" id="IPR027370">
    <property type="entry name" value="Znf-RING_euk"/>
</dbReference>
<evidence type="ECO:0000313" key="8">
    <source>
        <dbReference type="Proteomes" id="UP000266841"/>
    </source>
</evidence>
<evidence type="ECO:0000259" key="6">
    <source>
        <dbReference type="PROSITE" id="PS50089"/>
    </source>
</evidence>
<dbReference type="PANTHER" id="PTHR25465:SF14">
    <property type="entry name" value="E3 UBIQUITIN-PROTEIN LIGASE TRIM65"/>
    <property type="match status" value="1"/>
</dbReference>
<dbReference type="InterPro" id="IPR001841">
    <property type="entry name" value="Znf_RING"/>
</dbReference>
<feature type="non-terminal residue" evidence="7">
    <location>
        <position position="1"/>
    </location>
</feature>
<dbReference type="PROSITE" id="PS50089">
    <property type="entry name" value="ZF_RING_2"/>
    <property type="match status" value="1"/>
</dbReference>
<name>K0RCN1_THAOC</name>
<keyword evidence="8" id="KW-1185">Reference proteome</keyword>
<dbReference type="EMBL" id="AGNL01047510">
    <property type="protein sequence ID" value="EJK46831.1"/>
    <property type="molecule type" value="Genomic_DNA"/>
</dbReference>
<reference evidence="7 8" key="1">
    <citation type="journal article" date="2012" name="Genome Biol.">
        <title>Genome and low-iron response of an oceanic diatom adapted to chronic iron limitation.</title>
        <authorList>
            <person name="Lommer M."/>
            <person name="Specht M."/>
            <person name="Roy A.S."/>
            <person name="Kraemer L."/>
            <person name="Andreson R."/>
            <person name="Gutowska M.A."/>
            <person name="Wolf J."/>
            <person name="Bergner S.V."/>
            <person name="Schilhabel M.B."/>
            <person name="Klostermeier U.C."/>
            <person name="Beiko R.G."/>
            <person name="Rosenstiel P."/>
            <person name="Hippler M."/>
            <person name="Laroche J."/>
        </authorList>
    </citation>
    <scope>NUCLEOTIDE SEQUENCE [LARGE SCALE GENOMIC DNA]</scope>
    <source>
        <strain evidence="7 8">CCMP1005</strain>
    </source>
</reference>
<evidence type="ECO:0000256" key="5">
    <source>
        <dbReference type="PROSITE-ProRule" id="PRU00175"/>
    </source>
</evidence>
<keyword evidence="3" id="KW-0862">Zinc</keyword>
<dbReference type="Pfam" id="PF13445">
    <property type="entry name" value="zf-RING_UBOX"/>
    <property type="match status" value="1"/>
</dbReference>
<dbReference type="InterPro" id="IPR002110">
    <property type="entry name" value="Ankyrin_rpt"/>
</dbReference>
<dbReference type="eggNOG" id="ENOG502SC5Q">
    <property type="taxonomic scope" value="Eukaryota"/>
</dbReference>
<evidence type="ECO:0000256" key="2">
    <source>
        <dbReference type="ARBA" id="ARBA00022771"/>
    </source>
</evidence>
<dbReference type="GO" id="GO:0008270">
    <property type="term" value="F:zinc ion binding"/>
    <property type="evidence" value="ECO:0007669"/>
    <property type="project" value="UniProtKB-KW"/>
</dbReference>
<dbReference type="SUPFAM" id="SSF57850">
    <property type="entry name" value="RING/U-box"/>
    <property type="match status" value="1"/>
</dbReference>
<dbReference type="SUPFAM" id="SSF48403">
    <property type="entry name" value="Ankyrin repeat"/>
    <property type="match status" value="1"/>
</dbReference>
<dbReference type="PROSITE" id="PS50297">
    <property type="entry name" value="ANK_REP_REGION"/>
    <property type="match status" value="1"/>
</dbReference>
<proteinExistence type="predicted"/>
<sequence>FKVPEGDAKGVDPGFFNQMKELDDVLAKTNGEKHNDIISLGVKKGIITEEQASQLKRQAKWRGGPRQQQATKPGLRLIEQLSAQDKPHRGCATDATARKRLRSYQFTMKICGACGHELEKDCFSNKQWHLSMQRRRCKECVGKQAELGIDDTRRDGRAETRPDRRCAGGASKGQTYDDEICSICLDVYDNPVRLSCGHSFCEVCLDGWHENSKYDVHQPRNCPVCRHRAKPSQEILSRLYTLSLLLESSWDENDKMFEHTKILQQELMTALLKMGHDADEIAQMVAEFAASHIRIPDAVHNAVSDNDAQTILDWMGSPVEEGKLESLSTNHGRTMLFLAALTGRVELATLLLQHGAIVDVYDSVGFTPIAVTLMFKTAEGYDELALPMLLYEWGASLEHKVPNDLTGTGGVFIDELLATTPMFQNELVGRRCEITGLNQRKDLIGQTCIVEKYIARKNRYKVTMEHAREAFLVGRDNLKRRDRTPDDPGYYITFEDGEYKHHTFASNEECQGFVRNLRSDKEAD</sequence>
<dbReference type="AlphaFoldDB" id="K0RCN1"/>
<keyword evidence="1" id="KW-0479">Metal-binding</keyword>
<evidence type="ECO:0000256" key="1">
    <source>
        <dbReference type="ARBA" id="ARBA00022723"/>
    </source>
</evidence>
<dbReference type="Gene3D" id="3.30.40.10">
    <property type="entry name" value="Zinc/RING finger domain, C3HC4 (zinc finger)"/>
    <property type="match status" value="1"/>
</dbReference>
<dbReference type="PANTHER" id="PTHR25465">
    <property type="entry name" value="B-BOX DOMAIN CONTAINING"/>
    <property type="match status" value="1"/>
</dbReference>
<dbReference type="InterPro" id="IPR036770">
    <property type="entry name" value="Ankyrin_rpt-contain_sf"/>
</dbReference>
<dbReference type="SMART" id="SM00248">
    <property type="entry name" value="ANK"/>
    <property type="match status" value="1"/>
</dbReference>
<keyword evidence="2 5" id="KW-0863">Zinc-finger</keyword>
<evidence type="ECO:0000256" key="3">
    <source>
        <dbReference type="ARBA" id="ARBA00022833"/>
    </source>
</evidence>
<dbReference type="InterPro" id="IPR051051">
    <property type="entry name" value="E3_ubiq-ligase_TRIM/RNF"/>
</dbReference>
<evidence type="ECO:0000256" key="4">
    <source>
        <dbReference type="PROSITE-ProRule" id="PRU00023"/>
    </source>
</evidence>
<dbReference type="InterPro" id="IPR013083">
    <property type="entry name" value="Znf_RING/FYVE/PHD"/>
</dbReference>
<dbReference type="PROSITE" id="PS50088">
    <property type="entry name" value="ANK_REPEAT"/>
    <property type="match status" value="1"/>
</dbReference>